<protein>
    <submittedName>
        <fullName evidence="1">Uncharacterized protein</fullName>
    </submittedName>
</protein>
<dbReference type="EMBL" id="JARXYA010000001">
    <property type="protein sequence ID" value="MDH6502931.1"/>
    <property type="molecule type" value="Genomic_DNA"/>
</dbReference>
<evidence type="ECO:0000313" key="1">
    <source>
        <dbReference type="EMBL" id="MDH6502931.1"/>
    </source>
</evidence>
<dbReference type="Proteomes" id="UP001161160">
    <property type="component" value="Unassembled WGS sequence"/>
</dbReference>
<sequence length="52" mass="5567">MKVNYILVSLLLGMLIGAVSASSIDPDTPLSLRDGLTKYLRADPTEAGYLVD</sequence>
<reference evidence="1" key="1">
    <citation type="submission" date="2023-04" db="EMBL/GenBank/DDBJ databases">
        <title>Genome Encyclopedia of Bacteria and Archaea VI: Functional Genomics of Type Strains.</title>
        <authorList>
            <person name="Whitman W."/>
        </authorList>
    </citation>
    <scope>NUCLEOTIDE SEQUENCE</scope>
    <source>
        <strain evidence="1">Enz.4-51</strain>
    </source>
</reference>
<dbReference type="RefSeq" id="WP_158025478.1">
    <property type="nucleotide sequence ID" value="NZ_JAQFIK010000003.1"/>
</dbReference>
<proteinExistence type="predicted"/>
<comment type="caution">
    <text evidence="1">The sequence shown here is derived from an EMBL/GenBank/DDBJ whole genome shotgun (WGS) entry which is preliminary data.</text>
</comment>
<dbReference type="GeneID" id="83596511"/>
<evidence type="ECO:0000313" key="2">
    <source>
        <dbReference type="Proteomes" id="UP001161160"/>
    </source>
</evidence>
<accession>A0AA43S5J4</accession>
<name>A0AA43S5J4_9BURK</name>
<organism evidence="1 2">
    <name type="scientific">Polynucleobacter sphagniphilus</name>
    <dbReference type="NCBI Taxonomy" id="1743169"/>
    <lineage>
        <taxon>Bacteria</taxon>
        <taxon>Pseudomonadati</taxon>
        <taxon>Pseudomonadota</taxon>
        <taxon>Betaproteobacteria</taxon>
        <taxon>Burkholderiales</taxon>
        <taxon>Burkholderiaceae</taxon>
        <taxon>Polynucleobacter</taxon>
    </lineage>
</organism>
<keyword evidence="2" id="KW-1185">Reference proteome</keyword>
<gene>
    <name evidence="1" type="ORF">M2127_000214</name>
</gene>
<dbReference type="AlphaFoldDB" id="A0AA43S5J4"/>